<dbReference type="OrthoDB" id="3532134at2"/>
<dbReference type="AlphaFoldDB" id="A0A4R0HKX3"/>
<name>A0A4R0HKX3_9ACTN</name>
<sequence length="251" mass="27745">MWILGVIAAIAIVIVGLVLWWASTGPDDDLDTDEDFAVQRRWEWESQLTEQQEKALMEGLQSYHKSKDGPIAVHSEHAEVTLFAPYTVISLYLLAQRFVALGPDAVSYPMSSVGRLLDECADKEQPGVLHLRHDWFPDEGVDGMDTGAFADLAMDVLMQHPDRRVSLASWNGDGLVDAVVGATDPSLHTNRLALDLARVLEQYGEARQAQPQTSPIDLLRTILPRMVASEAPGVLWIRPANDDERTALGTH</sequence>
<keyword evidence="2" id="KW-1185">Reference proteome</keyword>
<comment type="caution">
    <text evidence="1">The sequence shown here is derived from an EMBL/GenBank/DDBJ whole genome shotgun (WGS) entry which is preliminary data.</text>
</comment>
<proteinExistence type="predicted"/>
<evidence type="ECO:0000313" key="2">
    <source>
        <dbReference type="Proteomes" id="UP000292346"/>
    </source>
</evidence>
<protein>
    <submittedName>
        <fullName evidence="1">Uncharacterized protein</fullName>
    </submittedName>
</protein>
<organism evidence="1 2">
    <name type="scientific">Kribbella soli</name>
    <dbReference type="NCBI Taxonomy" id="1124743"/>
    <lineage>
        <taxon>Bacteria</taxon>
        <taxon>Bacillati</taxon>
        <taxon>Actinomycetota</taxon>
        <taxon>Actinomycetes</taxon>
        <taxon>Propionibacteriales</taxon>
        <taxon>Kribbellaceae</taxon>
        <taxon>Kribbella</taxon>
    </lineage>
</organism>
<accession>A0A4R0HKX3</accession>
<dbReference type="RefSeq" id="WP_131337357.1">
    <property type="nucleotide sequence ID" value="NZ_SJJZ01000001.1"/>
</dbReference>
<gene>
    <name evidence="1" type="ORF">E0H45_12980</name>
</gene>
<evidence type="ECO:0000313" key="1">
    <source>
        <dbReference type="EMBL" id="TCC12095.1"/>
    </source>
</evidence>
<reference evidence="1 2" key="1">
    <citation type="submission" date="2019-02" db="EMBL/GenBank/DDBJ databases">
        <title>Kribbella capetownensis sp. nov. and Kribbella speibonae sp. nov., isolated from soil.</title>
        <authorList>
            <person name="Curtis S.M."/>
            <person name="Norton I."/>
            <person name="Everest G.J."/>
            <person name="Meyers P.R."/>
        </authorList>
    </citation>
    <scope>NUCLEOTIDE SEQUENCE [LARGE SCALE GENOMIC DNA]</scope>
    <source>
        <strain evidence="1 2">KCTC 29219</strain>
    </source>
</reference>
<dbReference type="Proteomes" id="UP000292346">
    <property type="component" value="Unassembled WGS sequence"/>
</dbReference>
<dbReference type="EMBL" id="SJJZ01000001">
    <property type="protein sequence ID" value="TCC12095.1"/>
    <property type="molecule type" value="Genomic_DNA"/>
</dbReference>